<evidence type="ECO:0000256" key="5">
    <source>
        <dbReference type="ARBA" id="ARBA00019378"/>
    </source>
</evidence>
<dbReference type="PRINTS" id="PR00415">
    <property type="entry name" value="ACONITASE"/>
</dbReference>
<dbReference type="GO" id="GO:0051539">
    <property type="term" value="F:4 iron, 4 sulfur cluster binding"/>
    <property type="evidence" value="ECO:0007669"/>
    <property type="project" value="InterPro"/>
</dbReference>
<dbReference type="NCBIfam" id="NF005558">
    <property type="entry name" value="PRK07229.1"/>
    <property type="match status" value="1"/>
</dbReference>
<evidence type="ECO:0000256" key="12">
    <source>
        <dbReference type="ARBA" id="ARBA00023501"/>
    </source>
</evidence>
<dbReference type="InterPro" id="IPR036008">
    <property type="entry name" value="Aconitase_4Fe-4S_dom"/>
</dbReference>
<dbReference type="InterPro" id="IPR015931">
    <property type="entry name" value="Acnase/IPM_dHydase_lsu_aba_1/3"/>
</dbReference>
<evidence type="ECO:0000313" key="19">
    <source>
        <dbReference type="Proteomes" id="UP000075583"/>
    </source>
</evidence>
<keyword evidence="8" id="KW-0809">Transit peptide</keyword>
<dbReference type="InterPro" id="IPR000573">
    <property type="entry name" value="AconitaseA/IPMdHydase_ssu_swvl"/>
</dbReference>
<dbReference type="PANTHER" id="PTHR43160:SF3">
    <property type="entry name" value="ACONITATE HYDRATASE, MITOCHONDRIAL"/>
    <property type="match status" value="1"/>
</dbReference>
<comment type="caution">
    <text evidence="18">The sequence shown here is derived from an EMBL/GenBank/DDBJ whole genome shotgun (WGS) entry which is preliminary data.</text>
</comment>
<dbReference type="Pfam" id="PF00330">
    <property type="entry name" value="Aconitase"/>
    <property type="match status" value="1"/>
</dbReference>
<dbReference type="SUPFAM" id="SSF53732">
    <property type="entry name" value="Aconitase iron-sulfur domain"/>
    <property type="match status" value="1"/>
</dbReference>
<evidence type="ECO:0000256" key="1">
    <source>
        <dbReference type="ARBA" id="ARBA00001966"/>
    </source>
</evidence>
<keyword evidence="11" id="KW-0456">Lyase</keyword>
<protein>
    <recommendedName>
        <fullName evidence="5">Aconitate hydratase A</fullName>
        <ecNumber evidence="4">4.2.1.3</ecNumber>
    </recommendedName>
    <alternativeName>
        <fullName evidence="13">Citrate hydro-lyase</fullName>
    </alternativeName>
    <alternativeName>
        <fullName evidence="15">Iron-responsive protein-like</fullName>
    </alternativeName>
    <alternativeName>
        <fullName evidence="14">RNA-binding protein</fullName>
    </alternativeName>
</protein>
<dbReference type="GO" id="GO:0006099">
    <property type="term" value="P:tricarboxylic acid cycle"/>
    <property type="evidence" value="ECO:0007669"/>
    <property type="project" value="UniProtKB-UniPathway"/>
</dbReference>
<comment type="similarity">
    <text evidence="3">Belongs to the aconitase/IPM isomerase family.</text>
</comment>
<dbReference type="Gene3D" id="3.20.19.10">
    <property type="entry name" value="Aconitase, domain 4"/>
    <property type="match status" value="1"/>
</dbReference>
<evidence type="ECO:0000256" key="13">
    <source>
        <dbReference type="ARBA" id="ARBA00029682"/>
    </source>
</evidence>
<evidence type="ECO:0000256" key="15">
    <source>
        <dbReference type="ARBA" id="ARBA00031977"/>
    </source>
</evidence>
<evidence type="ECO:0000256" key="2">
    <source>
        <dbReference type="ARBA" id="ARBA00004717"/>
    </source>
</evidence>
<dbReference type="InterPro" id="IPR015932">
    <property type="entry name" value="Aconitase_dom2"/>
</dbReference>
<dbReference type="InterPro" id="IPR006248">
    <property type="entry name" value="Aconitase_mito-like"/>
</dbReference>
<dbReference type="NCBIfam" id="TIGR01340">
    <property type="entry name" value="aconitase_mito"/>
    <property type="match status" value="1"/>
</dbReference>
<dbReference type="GO" id="GO:0046872">
    <property type="term" value="F:metal ion binding"/>
    <property type="evidence" value="ECO:0007669"/>
    <property type="project" value="UniProtKB-KW"/>
</dbReference>
<dbReference type="Gene3D" id="3.40.1060.10">
    <property type="entry name" value="Aconitase, Domain 2"/>
    <property type="match status" value="1"/>
</dbReference>
<dbReference type="OrthoDB" id="9764318at2"/>
<name>A0A150X7L1_ROSEK</name>
<keyword evidence="10" id="KW-0411">Iron-sulfur</keyword>
<evidence type="ECO:0000259" key="17">
    <source>
        <dbReference type="Pfam" id="PF00694"/>
    </source>
</evidence>
<dbReference type="PROSITE" id="PS00450">
    <property type="entry name" value="ACONITASE_1"/>
    <property type="match status" value="1"/>
</dbReference>
<dbReference type="FunFam" id="3.20.19.10:FF:000002">
    <property type="entry name" value="Aconitate hydratase, mitochondrial"/>
    <property type="match status" value="1"/>
</dbReference>
<keyword evidence="19" id="KW-1185">Reference proteome</keyword>
<evidence type="ECO:0000259" key="16">
    <source>
        <dbReference type="Pfam" id="PF00330"/>
    </source>
</evidence>
<sequence length="755" mass="81444">MAFDIDMIKAVYAKFPSRIAAARKAVGKPLTLSEKILYSHLWDGDANTAFERGKSYVDFAPDRVAMQDATAQMALLQFMQAGKPTAAVPSTVHCDHLILAKEGAKDDLRNSLTASGEVFNFLESVSNKYGIGFWKPGAGIIHQVVLENYAFPGGMMIGTDSHTVNAGGLGMVAIGVGGADAVDVMAGMPWELKFPKLIGVHLTGKLNGWTAPKDVILKVAGILTVKGGTGAIVEYFGPGAKSMSATGKGTICNMGAEIGATTSTFGYDESMDRYLRATDRADVADLANEIKEHLTGDDEVYANPQQYFDQVIEINLDELEPYINGPFTPDRATPVSKMKEEAEKNGWPMDVEWGLIGSCTNSSYEDLSRASSIAQQAIDKNLKTKSEFGINPGSEQVRYTAERDGLLGIFEDLNATIFTNACGPCIGQWERAGNNTRVNTIVHSFNRNFSKRADGNPNTHAFVTSPEMVAAIAISGNLGFNPLTDTLTNEKGEQVKLDPPVGSELPAKGFAVEDNGYQAPAENGSSVEVVVKPDSKRLQLLEPFAPWDGKNITGAKLLIKAFGKCTTDHISMAGPWLRFRGHLDNISDNCLIGAVNAYNQSTNSVKNQLTGEYGPVPATARQYKAAGVPSIVVGDHNYGEGSSREHAAMEPRHLGVKAVLVKSFARIHETNLKKQGMLGLTFANEADYDKVQEDDTINFLDLVDFAPGKPLMIEFVHADGSKDVIAANHTYNEAQIGWFRAGSALNLIKEESKKG</sequence>
<dbReference type="EMBL" id="LQZQ01000045">
    <property type="protein sequence ID" value="KYG74683.1"/>
    <property type="molecule type" value="Genomic_DNA"/>
</dbReference>
<dbReference type="AlphaFoldDB" id="A0A150X7L1"/>
<dbReference type="Gene3D" id="3.30.499.10">
    <property type="entry name" value="Aconitase, domain 3"/>
    <property type="match status" value="2"/>
</dbReference>
<evidence type="ECO:0000256" key="10">
    <source>
        <dbReference type="ARBA" id="ARBA00023014"/>
    </source>
</evidence>
<dbReference type="STRING" id="279360.MB14_05620"/>
<gene>
    <name evidence="18" type="ORF">MB14_05620</name>
</gene>
<dbReference type="Proteomes" id="UP000075583">
    <property type="component" value="Unassembled WGS sequence"/>
</dbReference>
<dbReference type="EC" id="4.2.1.3" evidence="4"/>
<evidence type="ECO:0000256" key="4">
    <source>
        <dbReference type="ARBA" id="ARBA00012926"/>
    </source>
</evidence>
<evidence type="ECO:0000256" key="6">
    <source>
        <dbReference type="ARBA" id="ARBA00022532"/>
    </source>
</evidence>
<organism evidence="18 19">
    <name type="scientific">Roseivirga ehrenbergii (strain DSM 102268 / JCM 13514 / KCTC 12282 / NCIMB 14502 / KMM 6017)</name>
    <dbReference type="NCBI Taxonomy" id="279360"/>
    <lineage>
        <taxon>Bacteria</taxon>
        <taxon>Pseudomonadati</taxon>
        <taxon>Bacteroidota</taxon>
        <taxon>Cytophagia</taxon>
        <taxon>Cytophagales</taxon>
        <taxon>Roseivirgaceae</taxon>
        <taxon>Roseivirga</taxon>
    </lineage>
</organism>
<accession>A0A150X7L1</accession>
<proteinExistence type="inferred from homology"/>
<dbReference type="InterPro" id="IPR015928">
    <property type="entry name" value="Aconitase/3IPM_dehydase_swvl"/>
</dbReference>
<evidence type="ECO:0000313" key="18">
    <source>
        <dbReference type="EMBL" id="KYG74683.1"/>
    </source>
</evidence>
<dbReference type="RefSeq" id="WP_062591923.1">
    <property type="nucleotide sequence ID" value="NZ_LQZQ01000045.1"/>
</dbReference>
<dbReference type="FunFam" id="3.30.499.10:FF:000003">
    <property type="entry name" value="Aconitate hydratase, mitochondrial"/>
    <property type="match status" value="1"/>
</dbReference>
<evidence type="ECO:0000256" key="3">
    <source>
        <dbReference type="ARBA" id="ARBA00007185"/>
    </source>
</evidence>
<reference evidence="18" key="1">
    <citation type="submission" date="2016-01" db="EMBL/GenBank/DDBJ databases">
        <title>Genome sequencing of Roseivirga ehrenbergii KMM 6017.</title>
        <authorList>
            <person name="Selvaratnam C."/>
            <person name="Thevarajoo S."/>
            <person name="Goh K.M."/>
            <person name="Ee R."/>
            <person name="Chan K.-G."/>
            <person name="Chong C.S."/>
        </authorList>
    </citation>
    <scope>NUCLEOTIDE SEQUENCE [LARGE SCALE GENOMIC DNA]</scope>
    <source>
        <strain evidence="18">KMM 6017</strain>
    </source>
</reference>
<dbReference type="UniPathway" id="UPA00223">
    <property type="reaction ID" value="UER00718"/>
</dbReference>
<comment type="pathway">
    <text evidence="2">Carbohydrate metabolism; tricarboxylic acid cycle; isocitrate from oxaloacetate: step 2/2.</text>
</comment>
<keyword evidence="6" id="KW-0816">Tricarboxylic acid cycle</keyword>
<dbReference type="Pfam" id="PF00694">
    <property type="entry name" value="Aconitase_C"/>
    <property type="match status" value="1"/>
</dbReference>
<dbReference type="SUPFAM" id="SSF52016">
    <property type="entry name" value="LeuD/IlvD-like"/>
    <property type="match status" value="1"/>
</dbReference>
<dbReference type="InterPro" id="IPR001030">
    <property type="entry name" value="Acoase/IPM_deHydtase_lsu_aba"/>
</dbReference>
<evidence type="ECO:0000256" key="14">
    <source>
        <dbReference type="ARBA" id="ARBA00031081"/>
    </source>
</evidence>
<evidence type="ECO:0000256" key="9">
    <source>
        <dbReference type="ARBA" id="ARBA00023004"/>
    </source>
</evidence>
<dbReference type="GO" id="GO:0005829">
    <property type="term" value="C:cytosol"/>
    <property type="evidence" value="ECO:0007669"/>
    <property type="project" value="TreeGrafter"/>
</dbReference>
<dbReference type="GO" id="GO:0003994">
    <property type="term" value="F:aconitate hydratase activity"/>
    <property type="evidence" value="ECO:0007669"/>
    <property type="project" value="UniProtKB-EC"/>
</dbReference>
<evidence type="ECO:0000256" key="7">
    <source>
        <dbReference type="ARBA" id="ARBA00022723"/>
    </source>
</evidence>
<keyword evidence="9" id="KW-0408">Iron</keyword>
<comment type="catalytic activity">
    <reaction evidence="12">
        <text>citrate = D-threo-isocitrate</text>
        <dbReference type="Rhea" id="RHEA:10336"/>
        <dbReference type="ChEBI" id="CHEBI:15562"/>
        <dbReference type="ChEBI" id="CHEBI:16947"/>
        <dbReference type="EC" id="4.2.1.3"/>
    </reaction>
</comment>
<dbReference type="FunFam" id="3.40.1060.10:FF:000001">
    <property type="entry name" value="Aconitate hydratase, mitochondrial"/>
    <property type="match status" value="1"/>
</dbReference>
<evidence type="ECO:0000256" key="11">
    <source>
        <dbReference type="ARBA" id="ARBA00023239"/>
    </source>
</evidence>
<dbReference type="InterPro" id="IPR050926">
    <property type="entry name" value="Aconitase/IPM_isomerase"/>
</dbReference>
<dbReference type="InterPro" id="IPR018136">
    <property type="entry name" value="Aconitase_4Fe-4S_BS"/>
</dbReference>
<keyword evidence="7" id="KW-0479">Metal-binding</keyword>
<dbReference type="PANTHER" id="PTHR43160">
    <property type="entry name" value="ACONITATE HYDRATASE B"/>
    <property type="match status" value="1"/>
</dbReference>
<dbReference type="FunFam" id="3.30.499.10:FF:000004">
    <property type="entry name" value="Aconitate hydratase, mitochondrial"/>
    <property type="match status" value="1"/>
</dbReference>
<evidence type="ECO:0000256" key="8">
    <source>
        <dbReference type="ARBA" id="ARBA00022946"/>
    </source>
</evidence>
<feature type="domain" description="Aconitase/3-isopropylmalate dehydratase large subunit alpha/beta/alpha" evidence="16">
    <location>
        <begin position="35"/>
        <end position="476"/>
    </location>
</feature>
<feature type="domain" description="Aconitase A/isopropylmalate dehydratase small subunit swivel" evidence="17">
    <location>
        <begin position="557"/>
        <end position="685"/>
    </location>
</feature>
<comment type="cofactor">
    <cofactor evidence="1">
        <name>[4Fe-4S] cluster</name>
        <dbReference type="ChEBI" id="CHEBI:49883"/>
    </cofactor>
</comment>